<dbReference type="EMBL" id="GBXM01074168">
    <property type="protein sequence ID" value="JAH34409.1"/>
    <property type="molecule type" value="Transcribed_RNA"/>
</dbReference>
<sequence length="71" mass="8052">MPLCHQIYPCPILDWDEADPRHLPLCLSIAAATAVCPDHSLWRRQGDKEGVICILCSMERSRDFVSVPEFV</sequence>
<protein>
    <submittedName>
        <fullName evidence="1">Uncharacterized protein</fullName>
    </submittedName>
</protein>
<proteinExistence type="predicted"/>
<dbReference type="AlphaFoldDB" id="A0A0E9RYV6"/>
<reference evidence="1" key="1">
    <citation type="submission" date="2014-11" db="EMBL/GenBank/DDBJ databases">
        <authorList>
            <person name="Amaro Gonzalez C."/>
        </authorList>
    </citation>
    <scope>NUCLEOTIDE SEQUENCE</scope>
</reference>
<evidence type="ECO:0000313" key="1">
    <source>
        <dbReference type="EMBL" id="JAH34409.1"/>
    </source>
</evidence>
<organism evidence="1">
    <name type="scientific">Anguilla anguilla</name>
    <name type="common">European freshwater eel</name>
    <name type="synonym">Muraena anguilla</name>
    <dbReference type="NCBI Taxonomy" id="7936"/>
    <lineage>
        <taxon>Eukaryota</taxon>
        <taxon>Metazoa</taxon>
        <taxon>Chordata</taxon>
        <taxon>Craniata</taxon>
        <taxon>Vertebrata</taxon>
        <taxon>Euteleostomi</taxon>
        <taxon>Actinopterygii</taxon>
        <taxon>Neopterygii</taxon>
        <taxon>Teleostei</taxon>
        <taxon>Anguilliformes</taxon>
        <taxon>Anguillidae</taxon>
        <taxon>Anguilla</taxon>
    </lineage>
</organism>
<accession>A0A0E9RYV6</accession>
<name>A0A0E9RYV6_ANGAN</name>
<reference evidence="1" key="2">
    <citation type="journal article" date="2015" name="Fish Shellfish Immunol.">
        <title>Early steps in the European eel (Anguilla anguilla)-Vibrio vulnificus interaction in the gills: Role of the RtxA13 toxin.</title>
        <authorList>
            <person name="Callol A."/>
            <person name="Pajuelo D."/>
            <person name="Ebbesson L."/>
            <person name="Teles M."/>
            <person name="MacKenzie S."/>
            <person name="Amaro C."/>
        </authorList>
    </citation>
    <scope>NUCLEOTIDE SEQUENCE</scope>
</reference>